<evidence type="ECO:0000256" key="1">
    <source>
        <dbReference type="SAM" id="MobiDB-lite"/>
    </source>
</evidence>
<gene>
    <name evidence="2" type="ORF">chiPu_0014355</name>
</gene>
<name>A0A401SZQ1_CHIPU</name>
<feature type="compositionally biased region" description="Basic and acidic residues" evidence="1">
    <location>
        <begin position="1"/>
        <end position="17"/>
    </location>
</feature>
<feature type="compositionally biased region" description="Basic and acidic residues" evidence="1">
    <location>
        <begin position="65"/>
        <end position="80"/>
    </location>
</feature>
<feature type="region of interest" description="Disordered" evidence="1">
    <location>
        <begin position="1"/>
        <end position="80"/>
    </location>
</feature>
<sequence>MRSDSDNNEPEGLRDRGGSAGAVKEGKVPCHKGPRLTDSSCGPIGGGGGGSSEHSGWGQAVRPVDICDSRLRRPESLKKF</sequence>
<evidence type="ECO:0000313" key="3">
    <source>
        <dbReference type="Proteomes" id="UP000287033"/>
    </source>
</evidence>
<reference evidence="2 3" key="1">
    <citation type="journal article" date="2018" name="Nat. Ecol. Evol.">
        <title>Shark genomes provide insights into elasmobranch evolution and the origin of vertebrates.</title>
        <authorList>
            <person name="Hara Y"/>
            <person name="Yamaguchi K"/>
            <person name="Onimaru K"/>
            <person name="Kadota M"/>
            <person name="Koyanagi M"/>
            <person name="Keeley SD"/>
            <person name="Tatsumi K"/>
            <person name="Tanaka K"/>
            <person name="Motone F"/>
            <person name="Kageyama Y"/>
            <person name="Nozu R"/>
            <person name="Adachi N"/>
            <person name="Nishimura O"/>
            <person name="Nakagawa R"/>
            <person name="Tanegashima C"/>
            <person name="Kiyatake I"/>
            <person name="Matsumoto R"/>
            <person name="Murakumo K"/>
            <person name="Nishida K"/>
            <person name="Terakita A"/>
            <person name="Kuratani S"/>
            <person name="Sato K"/>
            <person name="Hyodo S Kuraku.S."/>
        </authorList>
    </citation>
    <scope>NUCLEOTIDE SEQUENCE [LARGE SCALE GENOMIC DNA]</scope>
</reference>
<protein>
    <submittedName>
        <fullName evidence="2">Uncharacterized protein</fullName>
    </submittedName>
</protein>
<keyword evidence="3" id="KW-1185">Reference proteome</keyword>
<organism evidence="2 3">
    <name type="scientific">Chiloscyllium punctatum</name>
    <name type="common">Brownbanded bambooshark</name>
    <name type="synonym">Hemiscyllium punctatum</name>
    <dbReference type="NCBI Taxonomy" id="137246"/>
    <lineage>
        <taxon>Eukaryota</taxon>
        <taxon>Metazoa</taxon>
        <taxon>Chordata</taxon>
        <taxon>Craniata</taxon>
        <taxon>Vertebrata</taxon>
        <taxon>Chondrichthyes</taxon>
        <taxon>Elasmobranchii</taxon>
        <taxon>Galeomorphii</taxon>
        <taxon>Galeoidea</taxon>
        <taxon>Orectolobiformes</taxon>
        <taxon>Hemiscylliidae</taxon>
        <taxon>Chiloscyllium</taxon>
    </lineage>
</organism>
<dbReference type="AlphaFoldDB" id="A0A401SZQ1"/>
<dbReference type="EMBL" id="BEZZ01000752">
    <property type="protein sequence ID" value="GCC35866.1"/>
    <property type="molecule type" value="Genomic_DNA"/>
</dbReference>
<evidence type="ECO:0000313" key="2">
    <source>
        <dbReference type="EMBL" id="GCC35866.1"/>
    </source>
</evidence>
<dbReference type="Proteomes" id="UP000287033">
    <property type="component" value="Unassembled WGS sequence"/>
</dbReference>
<accession>A0A401SZQ1</accession>
<comment type="caution">
    <text evidence="2">The sequence shown here is derived from an EMBL/GenBank/DDBJ whole genome shotgun (WGS) entry which is preliminary data.</text>
</comment>
<proteinExistence type="predicted"/>